<evidence type="ECO:0000256" key="1">
    <source>
        <dbReference type="SAM" id="Phobius"/>
    </source>
</evidence>
<protein>
    <submittedName>
        <fullName evidence="2">Uncharacterized protein</fullName>
    </submittedName>
</protein>
<keyword evidence="1" id="KW-0472">Membrane</keyword>
<sequence length="76" mass="8631">MRPGMTYSLWLKANARRERGGHYFAVFAIPFVLLLERIFNGGYTPQYAASIAIFAGMALLFFNVTLRFRFPVLPVG</sequence>
<dbReference type="AlphaFoldDB" id="A0A455U025"/>
<proteinExistence type="predicted"/>
<dbReference type="Proteomes" id="UP000320231">
    <property type="component" value="Chromosome"/>
</dbReference>
<feature type="transmembrane region" description="Helical" evidence="1">
    <location>
        <begin position="45"/>
        <end position="66"/>
    </location>
</feature>
<gene>
    <name evidence="2" type="ORF">HSBAA_04880</name>
</gene>
<feature type="transmembrane region" description="Helical" evidence="1">
    <location>
        <begin position="21"/>
        <end position="39"/>
    </location>
</feature>
<organism evidence="2 3">
    <name type="scientific">Vreelandella sulfidaeris</name>
    <dbReference type="NCBI Taxonomy" id="115553"/>
    <lineage>
        <taxon>Bacteria</taxon>
        <taxon>Pseudomonadati</taxon>
        <taxon>Pseudomonadota</taxon>
        <taxon>Gammaproteobacteria</taxon>
        <taxon>Oceanospirillales</taxon>
        <taxon>Halomonadaceae</taxon>
        <taxon>Vreelandella</taxon>
    </lineage>
</organism>
<keyword evidence="1" id="KW-1133">Transmembrane helix</keyword>
<evidence type="ECO:0000313" key="2">
    <source>
        <dbReference type="EMBL" id="BBI59182.1"/>
    </source>
</evidence>
<dbReference type="KEGG" id="hsr:HSBAA_04880"/>
<dbReference type="EMBL" id="AP019514">
    <property type="protein sequence ID" value="BBI59182.1"/>
    <property type="molecule type" value="Genomic_DNA"/>
</dbReference>
<evidence type="ECO:0000313" key="3">
    <source>
        <dbReference type="Proteomes" id="UP000320231"/>
    </source>
</evidence>
<reference evidence="2 3" key="1">
    <citation type="journal article" date="2019" name="Microbiol. Resour. Announc.">
        <title>Complete Genome Sequence of Halomonas sulfidaeris Strain Esulfide1 Isolated from a Metal Sulfide Rock at a Depth of 2,200 Meters, Obtained Using Nanopore Sequencing.</title>
        <authorList>
            <person name="Saito M."/>
            <person name="Nishigata A."/>
            <person name="Galipon J."/>
            <person name="Arakawa K."/>
        </authorList>
    </citation>
    <scope>NUCLEOTIDE SEQUENCE [LARGE SCALE GENOMIC DNA]</scope>
    <source>
        <strain evidence="2 3">ATCC BAA-803</strain>
    </source>
</reference>
<accession>A0A455U025</accession>
<keyword evidence="1" id="KW-0812">Transmembrane</keyword>
<name>A0A455U025_9GAMM</name>